<name>A0AA34S1K7_PSEPU</name>
<geneLocation type="plasmid" evidence="1 2">
    <name>pTTS12</name>
</geneLocation>
<reference evidence="1 2" key="2">
    <citation type="submission" date="2014-11" db="EMBL/GenBank/DDBJ databases">
        <title>Draft genome sequence of the solvent-tolerant Pseudomonas putida S12 including megaplasmid pTTS12.</title>
        <authorList>
            <person name="Wierckx N."/>
            <person name="Nijkamp J."/>
            <person name="Ballerstedt H."/>
            <person name="Siezen R.J."/>
            <person name="Wels M."/>
            <person name="de Ridder D."/>
            <person name="de Winde J.H."/>
            <person name="Ruijssenaars H.J."/>
        </authorList>
    </citation>
    <scope>NUCLEOTIDE SEQUENCE [LARGE SCALE GENOMIC DNA]</scope>
    <source>
        <strain evidence="1 2">S12</strain>
        <plasmid evidence="1 2">pTTS12</plasmid>
    </source>
</reference>
<keyword evidence="1" id="KW-0614">Plasmid</keyword>
<reference evidence="1 2" key="1">
    <citation type="submission" date="2014-11" db="EMBL/GenBank/DDBJ databases">
        <title>Complete genome sequence of Pseudomonas putida S12 including megaplasmid pTTS12.</title>
        <authorList>
            <person name="Kuepper J."/>
            <person name="Ruijssenaars H.J."/>
            <person name="Blank L.M."/>
            <person name="de Winde J.H."/>
            <person name="Wierckx N."/>
        </authorList>
    </citation>
    <scope>NUCLEOTIDE SEQUENCE [LARGE SCALE GENOMIC DNA]</scope>
    <source>
        <strain evidence="1 2">S12</strain>
        <plasmid evidence="1 2">pTTS12</plasmid>
    </source>
</reference>
<organism evidence="1 2">
    <name type="scientific">Pseudomonas putida S12</name>
    <dbReference type="NCBI Taxonomy" id="1215087"/>
    <lineage>
        <taxon>Bacteria</taxon>
        <taxon>Pseudomonadati</taxon>
        <taxon>Pseudomonadota</taxon>
        <taxon>Gammaproteobacteria</taxon>
        <taxon>Pseudomonadales</taxon>
        <taxon>Pseudomonadaceae</taxon>
        <taxon>Pseudomonas</taxon>
    </lineage>
</organism>
<protein>
    <submittedName>
        <fullName evidence="1">Uncharacterized protein</fullName>
    </submittedName>
</protein>
<dbReference type="AlphaFoldDB" id="A0AA34S1K7"/>
<gene>
    <name evidence="1" type="ORF">RPPX_28380</name>
</gene>
<evidence type="ECO:0000313" key="1">
    <source>
        <dbReference type="EMBL" id="AJA17243.1"/>
    </source>
</evidence>
<evidence type="ECO:0000313" key="2">
    <source>
        <dbReference type="Proteomes" id="UP000017753"/>
    </source>
</evidence>
<proteinExistence type="predicted"/>
<dbReference type="Proteomes" id="UP000017753">
    <property type="component" value="Plasmid pTTS12"/>
</dbReference>
<dbReference type="EMBL" id="CP009975">
    <property type="protein sequence ID" value="AJA17243.1"/>
    <property type="molecule type" value="Genomic_DNA"/>
</dbReference>
<sequence length="133" mass="14811">MAGNCDSFDEFRPRQLHVRSFIKAPGTISKAIFVDLLKALGVVGVVRKTGMQDRQGLGSGTGRNQIAYLVVVVRPTDKRLIGQLYFHLQDILSAFKGYLQENRIDIRICVINCRSQHSCAFSPIVGAERRGFS</sequence>
<accession>A0AA34S1K7</accession>